<proteinExistence type="predicted"/>
<evidence type="ECO:0000313" key="3">
    <source>
        <dbReference type="Proteomes" id="UP000237351"/>
    </source>
</evidence>
<keyword evidence="1" id="KW-0732">Signal</keyword>
<dbReference type="STRING" id="1414854.GQ61_06995"/>
<keyword evidence="3" id="KW-1185">Reference proteome</keyword>
<dbReference type="EMBL" id="CP008743">
    <property type="protein sequence ID" value="ARN85077.1"/>
    <property type="molecule type" value="Genomic_DNA"/>
</dbReference>
<dbReference type="OrthoDB" id="8480542at2"/>
<feature type="signal peptide" evidence="1">
    <location>
        <begin position="1"/>
        <end position="25"/>
    </location>
</feature>
<name>A0A1W6N5E8_9PROT</name>
<accession>A0A1W6N5E8</accession>
<reference evidence="2 3" key="1">
    <citation type="submission" date="2014-06" db="EMBL/GenBank/DDBJ databases">
        <title>The genome of the endonuclear symbiont Nucleicultrix amoebiphila.</title>
        <authorList>
            <person name="Schulz F."/>
            <person name="Horn M."/>
        </authorList>
    </citation>
    <scope>NUCLEOTIDE SEQUENCE [LARGE SCALE GENOMIC DNA]</scope>
    <source>
        <strain evidence="2 3">FS5</strain>
    </source>
</reference>
<dbReference type="RefSeq" id="WP_085784599.1">
    <property type="nucleotide sequence ID" value="NZ_CP008743.1"/>
</dbReference>
<protein>
    <submittedName>
        <fullName evidence="2">Uncharacterized protein</fullName>
    </submittedName>
</protein>
<sequence>MMTLKLIRNISFIFLALSLVSQATAGTVNVINENKKNLKIRIKAEGDVISENLASYVQIIPGEYLYSFKVDAGNLKGKTLYSIKGDTNPFTMGDTCEHLSVYEDYRVTFINDTAGTTCVADKIK</sequence>
<organism evidence="2 3">
    <name type="scientific">Candidatus Nucleicultrix amoebiphila FS5</name>
    <dbReference type="NCBI Taxonomy" id="1414854"/>
    <lineage>
        <taxon>Bacteria</taxon>
        <taxon>Pseudomonadati</taxon>
        <taxon>Pseudomonadota</taxon>
        <taxon>Alphaproteobacteria</taxon>
        <taxon>Holosporales</taxon>
        <taxon>Candidatus Nucleicultricaceae</taxon>
        <taxon>Candidatus Nucleicultrix</taxon>
    </lineage>
</organism>
<dbReference type="Proteomes" id="UP000237351">
    <property type="component" value="Chromosome"/>
</dbReference>
<dbReference type="AlphaFoldDB" id="A0A1W6N5E8"/>
<feature type="chain" id="PRO_5012800361" evidence="1">
    <location>
        <begin position="26"/>
        <end position="124"/>
    </location>
</feature>
<evidence type="ECO:0000313" key="2">
    <source>
        <dbReference type="EMBL" id="ARN85077.1"/>
    </source>
</evidence>
<evidence type="ECO:0000256" key="1">
    <source>
        <dbReference type="SAM" id="SignalP"/>
    </source>
</evidence>
<gene>
    <name evidence="2" type="ORF">GQ61_06995</name>
</gene>
<dbReference type="KEGG" id="naf:GQ61_06995"/>